<sequence length="127" mass="14124">MMSTFAVFYVLRGGYVIEPKAEKSDIPDIEAAGGVADHSQQQLAENLITIHGFCMGEHVSNRETMLMFPPPPKKINAIHREVDILRPILEENGNQEAPGALRNLETFVNFLQTLYVSGFGVFGLDFD</sequence>
<evidence type="ECO:0000313" key="1">
    <source>
        <dbReference type="EMBL" id="PKI77557.1"/>
    </source>
</evidence>
<dbReference type="Proteomes" id="UP000233551">
    <property type="component" value="Unassembled WGS sequence"/>
</dbReference>
<dbReference type="EMBL" id="PGOL01000091">
    <property type="protein sequence ID" value="PKI77557.1"/>
    <property type="molecule type" value="Genomic_DNA"/>
</dbReference>
<evidence type="ECO:0000313" key="2">
    <source>
        <dbReference type="Proteomes" id="UP000233551"/>
    </source>
</evidence>
<accession>A0A2I0LA47</accession>
<keyword evidence="2" id="KW-1185">Reference proteome</keyword>
<dbReference type="AlphaFoldDB" id="A0A2I0LA47"/>
<name>A0A2I0LA47_PUNGR</name>
<organism evidence="1 2">
    <name type="scientific">Punica granatum</name>
    <name type="common">Pomegranate</name>
    <dbReference type="NCBI Taxonomy" id="22663"/>
    <lineage>
        <taxon>Eukaryota</taxon>
        <taxon>Viridiplantae</taxon>
        <taxon>Streptophyta</taxon>
        <taxon>Embryophyta</taxon>
        <taxon>Tracheophyta</taxon>
        <taxon>Spermatophyta</taxon>
        <taxon>Magnoliopsida</taxon>
        <taxon>eudicotyledons</taxon>
        <taxon>Gunneridae</taxon>
        <taxon>Pentapetalae</taxon>
        <taxon>rosids</taxon>
        <taxon>malvids</taxon>
        <taxon>Myrtales</taxon>
        <taxon>Lythraceae</taxon>
        <taxon>Punica</taxon>
    </lineage>
</organism>
<proteinExistence type="predicted"/>
<gene>
    <name evidence="1" type="ORF">CRG98_002163</name>
</gene>
<reference evidence="1 2" key="1">
    <citation type="submission" date="2017-11" db="EMBL/GenBank/DDBJ databases">
        <title>De-novo sequencing of pomegranate (Punica granatum L.) genome.</title>
        <authorList>
            <person name="Akparov Z."/>
            <person name="Amiraslanov A."/>
            <person name="Hajiyeva S."/>
            <person name="Abbasov M."/>
            <person name="Kaur K."/>
            <person name="Hamwieh A."/>
            <person name="Solovyev V."/>
            <person name="Salamov A."/>
            <person name="Braich B."/>
            <person name="Kosarev P."/>
            <person name="Mahmoud A."/>
            <person name="Hajiyev E."/>
            <person name="Babayeva S."/>
            <person name="Izzatullayeva V."/>
            <person name="Mammadov A."/>
            <person name="Mammadov A."/>
            <person name="Sharifova S."/>
            <person name="Ojaghi J."/>
            <person name="Eynullazada K."/>
            <person name="Bayramov B."/>
            <person name="Abdulazimova A."/>
            <person name="Shahmuradov I."/>
        </authorList>
    </citation>
    <scope>NUCLEOTIDE SEQUENCE [LARGE SCALE GENOMIC DNA]</scope>
    <source>
        <strain evidence="2">cv. AG2017</strain>
        <tissue evidence="1">Leaf</tissue>
    </source>
</reference>
<comment type="caution">
    <text evidence="1">The sequence shown here is derived from an EMBL/GenBank/DDBJ whole genome shotgun (WGS) entry which is preliminary data.</text>
</comment>
<protein>
    <submittedName>
        <fullName evidence="1">Uncharacterized protein</fullName>
    </submittedName>
</protein>